<evidence type="ECO:0000313" key="2">
    <source>
        <dbReference type="EMBL" id="MBR7795094.1"/>
    </source>
</evidence>
<dbReference type="Pfam" id="PF10026">
    <property type="entry name" value="DUF2268"/>
    <property type="match status" value="1"/>
</dbReference>
<protein>
    <submittedName>
        <fullName evidence="2">DUF2268 domain-containing protein</fullName>
    </submittedName>
</protein>
<dbReference type="InterPro" id="IPR018728">
    <property type="entry name" value="DUF2268"/>
</dbReference>
<feature type="domain" description="DUF2268" evidence="1">
    <location>
        <begin position="63"/>
        <end position="254"/>
    </location>
</feature>
<dbReference type="EMBL" id="JAGSOT010000006">
    <property type="protein sequence ID" value="MBR7795094.1"/>
    <property type="molecule type" value="Genomic_DNA"/>
</dbReference>
<accession>A0A941I810</accession>
<dbReference type="AlphaFoldDB" id="A0A941I810"/>
<evidence type="ECO:0000313" key="3">
    <source>
        <dbReference type="Proteomes" id="UP000675284"/>
    </source>
</evidence>
<keyword evidence="3" id="KW-1185">Reference proteome</keyword>
<dbReference type="RefSeq" id="WP_026682171.1">
    <property type="nucleotide sequence ID" value="NZ_BAAACY010000145.1"/>
</dbReference>
<reference evidence="2" key="1">
    <citation type="submission" date="2021-04" db="EMBL/GenBank/DDBJ databases">
        <title>Isolation and polyphasic classification of algal microorganism.</title>
        <authorList>
            <person name="Wang S."/>
        </authorList>
    </citation>
    <scope>NUCLEOTIDE SEQUENCE</scope>
    <source>
        <strain evidence="2">720a</strain>
    </source>
</reference>
<proteinExistence type="predicted"/>
<name>A0A941I810_9BACI</name>
<gene>
    <name evidence="2" type="ORF">KCX74_03445</name>
</gene>
<evidence type="ECO:0000259" key="1">
    <source>
        <dbReference type="Pfam" id="PF10026"/>
    </source>
</evidence>
<sequence length="263" mass="31187">MGVIRTDQWLLKHYKTPLKITEKMEDYFEHAYADEIYAHLTQFGMYLPPLQKQRVRQLIKKQVWQTVEEDYQQLKRLWNGPSVPIFIFPSDTTNRKLKDDYNSKAGLTFKDKLFLFLSDTNTPNEIKALLTHEYNHACRLTNYSKEEADYTLLDTIILEGLAENAVRERLGEKYTAFYTSKYSDDMLNVFWEKHILPHNQLSKKSRKHHHILYGLQFYPFMMGYSVGNYLVKKYLEKHRATSQELLTLTSEKIAELDNVDIRG</sequence>
<dbReference type="Proteomes" id="UP000675284">
    <property type="component" value="Unassembled WGS sequence"/>
</dbReference>
<comment type="caution">
    <text evidence="2">The sequence shown here is derived from an EMBL/GenBank/DDBJ whole genome shotgun (WGS) entry which is preliminary data.</text>
</comment>
<organism evidence="2 3">
    <name type="scientific">Virgibacillus salarius</name>
    <dbReference type="NCBI Taxonomy" id="447199"/>
    <lineage>
        <taxon>Bacteria</taxon>
        <taxon>Bacillati</taxon>
        <taxon>Bacillota</taxon>
        <taxon>Bacilli</taxon>
        <taxon>Bacillales</taxon>
        <taxon>Bacillaceae</taxon>
        <taxon>Virgibacillus</taxon>
    </lineage>
</organism>